<sequence length="97" mass="10232">CVVGLPWENECIPLVQALDRQCRAEVDAVLTGLSLPPNISWDGPDWRSAGPFLRTAVQVAVDDGTLVRDFSRASPSPTCCSAACQYGAKATAGQVIA</sequence>
<dbReference type="EMBL" id="BLLF01000990">
    <property type="protein sequence ID" value="GFH16389.1"/>
    <property type="molecule type" value="Genomic_DNA"/>
</dbReference>
<evidence type="ECO:0000313" key="2">
    <source>
        <dbReference type="Proteomes" id="UP000485058"/>
    </source>
</evidence>
<gene>
    <name evidence="1" type="ORF">HaLaN_12801</name>
</gene>
<keyword evidence="2" id="KW-1185">Reference proteome</keyword>
<name>A0A699ZAW1_HAELA</name>
<dbReference type="AlphaFoldDB" id="A0A699ZAW1"/>
<comment type="caution">
    <text evidence="1">The sequence shown here is derived from an EMBL/GenBank/DDBJ whole genome shotgun (WGS) entry which is preliminary data.</text>
</comment>
<accession>A0A699ZAW1</accession>
<feature type="non-terminal residue" evidence="1">
    <location>
        <position position="1"/>
    </location>
</feature>
<reference evidence="1 2" key="1">
    <citation type="submission" date="2020-02" db="EMBL/GenBank/DDBJ databases">
        <title>Draft genome sequence of Haematococcus lacustris strain NIES-144.</title>
        <authorList>
            <person name="Morimoto D."/>
            <person name="Nakagawa S."/>
            <person name="Yoshida T."/>
            <person name="Sawayama S."/>
        </authorList>
    </citation>
    <scope>NUCLEOTIDE SEQUENCE [LARGE SCALE GENOMIC DNA]</scope>
    <source>
        <strain evidence="1 2">NIES-144</strain>
    </source>
</reference>
<proteinExistence type="predicted"/>
<organism evidence="1 2">
    <name type="scientific">Haematococcus lacustris</name>
    <name type="common">Green alga</name>
    <name type="synonym">Haematococcus pluvialis</name>
    <dbReference type="NCBI Taxonomy" id="44745"/>
    <lineage>
        <taxon>Eukaryota</taxon>
        <taxon>Viridiplantae</taxon>
        <taxon>Chlorophyta</taxon>
        <taxon>core chlorophytes</taxon>
        <taxon>Chlorophyceae</taxon>
        <taxon>CS clade</taxon>
        <taxon>Chlamydomonadales</taxon>
        <taxon>Haematococcaceae</taxon>
        <taxon>Haematococcus</taxon>
    </lineage>
</organism>
<dbReference type="Proteomes" id="UP000485058">
    <property type="component" value="Unassembled WGS sequence"/>
</dbReference>
<protein>
    <submittedName>
        <fullName evidence="1">Uncharacterized protein</fullName>
    </submittedName>
</protein>
<evidence type="ECO:0000313" key="1">
    <source>
        <dbReference type="EMBL" id="GFH16389.1"/>
    </source>
</evidence>